<proteinExistence type="predicted"/>
<organism evidence="2 3">
    <name type="scientific">Peribacillus simplex</name>
    <dbReference type="NCBI Taxonomy" id="1478"/>
    <lineage>
        <taxon>Bacteria</taxon>
        <taxon>Bacillati</taxon>
        <taxon>Bacillota</taxon>
        <taxon>Bacilli</taxon>
        <taxon>Bacillales</taxon>
        <taxon>Bacillaceae</taxon>
        <taxon>Peribacillus</taxon>
    </lineage>
</organism>
<protein>
    <submittedName>
        <fullName evidence="2">Alkyl/aryl-sulfatase YjcS</fullName>
        <ecNumber evidence="2">3.1.6.-</ecNumber>
    </submittedName>
</protein>
<dbReference type="InterPro" id="IPR052195">
    <property type="entry name" value="Bact_Alkyl/Aryl-Sulfatase"/>
</dbReference>
<dbReference type="AlphaFoldDB" id="A0A9W4L292"/>
<reference evidence="2" key="1">
    <citation type="submission" date="2021-11" db="EMBL/GenBank/DDBJ databases">
        <authorList>
            <person name="Bulgarelli D."/>
        </authorList>
    </citation>
    <scope>NUCLEOTIDE SEQUENCE</scope>
    <source>
        <strain evidence="2">Bi133</strain>
    </source>
</reference>
<dbReference type="GO" id="GO:0018741">
    <property type="term" value="F:linear primary-alkylsulfatase activity"/>
    <property type="evidence" value="ECO:0007669"/>
    <property type="project" value="TreeGrafter"/>
</dbReference>
<gene>
    <name evidence="2" type="primary">yjcS_1</name>
    <name evidence="2" type="ORF">SRABI133_02909</name>
</gene>
<dbReference type="GO" id="GO:0018909">
    <property type="term" value="P:dodecyl sulfate metabolic process"/>
    <property type="evidence" value="ECO:0007669"/>
    <property type="project" value="TreeGrafter"/>
</dbReference>
<dbReference type="RefSeq" id="WP_230302492.1">
    <property type="nucleotide sequence ID" value="NZ_CAKKMG010000040.1"/>
</dbReference>
<evidence type="ECO:0000256" key="1">
    <source>
        <dbReference type="SAM" id="SignalP"/>
    </source>
</evidence>
<comment type="caution">
    <text evidence="2">The sequence shown here is derived from an EMBL/GenBank/DDBJ whole genome shotgun (WGS) entry which is preliminary data.</text>
</comment>
<evidence type="ECO:0000313" key="3">
    <source>
        <dbReference type="Proteomes" id="UP000789326"/>
    </source>
</evidence>
<dbReference type="EMBL" id="CAKKMG010000040">
    <property type="protein sequence ID" value="CAH0242063.1"/>
    <property type="molecule type" value="Genomic_DNA"/>
</dbReference>
<feature type="chain" id="PRO_5040886118" evidence="1">
    <location>
        <begin position="29"/>
        <end position="119"/>
    </location>
</feature>
<dbReference type="PANTHER" id="PTHR43223:SF1">
    <property type="entry name" value="ALKYL_ARYL-SULFATASE BDS1"/>
    <property type="match status" value="1"/>
</dbReference>
<dbReference type="Gene3D" id="3.60.15.30">
    <property type="entry name" value="Metallo-beta-lactamase domain"/>
    <property type="match status" value="1"/>
</dbReference>
<dbReference type="EC" id="3.1.6.-" evidence="2"/>
<dbReference type="InterPro" id="IPR036866">
    <property type="entry name" value="RibonucZ/Hydroxyglut_hydro"/>
</dbReference>
<sequence length="119" mass="13250">MSKVSFIKGIASVPIVFVLLAGSSVTNAASDEPMPATKATISANKAFYEQLNFKDKEDFKNAHKGFIAPLNMNPIKNSKGDVVWDSNRYSFIKEDQPASNTVNPSLWRQAQLQKYIRLI</sequence>
<keyword evidence="2" id="KW-0378">Hydrolase</keyword>
<feature type="signal peptide" evidence="1">
    <location>
        <begin position="1"/>
        <end position="28"/>
    </location>
</feature>
<dbReference type="SUPFAM" id="SSF56281">
    <property type="entry name" value="Metallo-hydrolase/oxidoreductase"/>
    <property type="match status" value="1"/>
</dbReference>
<name>A0A9W4L292_9BACI</name>
<keyword evidence="1" id="KW-0732">Signal</keyword>
<evidence type="ECO:0000313" key="2">
    <source>
        <dbReference type="EMBL" id="CAH0242063.1"/>
    </source>
</evidence>
<dbReference type="Proteomes" id="UP000789326">
    <property type="component" value="Unassembled WGS sequence"/>
</dbReference>
<accession>A0A9W4L292</accession>
<dbReference type="PANTHER" id="PTHR43223">
    <property type="entry name" value="ALKYL/ARYL-SULFATASE"/>
    <property type="match status" value="1"/>
</dbReference>